<evidence type="ECO:0000256" key="1">
    <source>
        <dbReference type="SAM" id="MobiDB-lite"/>
    </source>
</evidence>
<keyword evidence="3" id="KW-1185">Reference proteome</keyword>
<feature type="compositionally biased region" description="Polar residues" evidence="1">
    <location>
        <begin position="1"/>
        <end position="16"/>
    </location>
</feature>
<gene>
    <name evidence="2" type="ORF">K1I37_15540</name>
</gene>
<dbReference type="EMBL" id="CP080467">
    <property type="protein sequence ID" value="UNO48084.1"/>
    <property type="molecule type" value="Genomic_DNA"/>
</dbReference>
<evidence type="ECO:0000313" key="2">
    <source>
        <dbReference type="EMBL" id="UNO48084.1"/>
    </source>
</evidence>
<name>A0A9E7CQL9_ALIAG</name>
<organism evidence="2 3">
    <name type="scientific">Alicyclobacillus acidoterrestris (strain ATCC 49025 / DSM 3922 / CIP 106132 / NCIMB 13137 / GD3B)</name>
    <dbReference type="NCBI Taxonomy" id="1356854"/>
    <lineage>
        <taxon>Bacteria</taxon>
        <taxon>Bacillati</taxon>
        <taxon>Bacillota</taxon>
        <taxon>Bacilli</taxon>
        <taxon>Bacillales</taxon>
        <taxon>Alicyclobacillaceae</taxon>
        <taxon>Alicyclobacillus</taxon>
    </lineage>
</organism>
<reference evidence="3" key="1">
    <citation type="journal article" date="2022" name="G3 (Bethesda)">
        <title>Unveiling the complete genome sequence of Alicyclobacillus acidoterrestris DSM 3922T, a taint-producing strain.</title>
        <authorList>
            <person name="Leonardo I.C."/>
            <person name="Barreto Crespo M.T."/>
            <person name="Gaspar F.B."/>
        </authorList>
    </citation>
    <scope>NUCLEOTIDE SEQUENCE [LARGE SCALE GENOMIC DNA]</scope>
    <source>
        <strain evidence="3">DSM 3922</strain>
    </source>
</reference>
<sequence>MRESNRTALLRTSSMLGLTGHPTGERVLQAEVMETLAPSPRRGFGEIPLGVDRVPKSSV</sequence>
<proteinExistence type="predicted"/>
<dbReference type="Proteomes" id="UP000829401">
    <property type="component" value="Chromosome"/>
</dbReference>
<protein>
    <submittedName>
        <fullName evidence="2">Uncharacterized protein</fullName>
    </submittedName>
</protein>
<dbReference type="KEGG" id="aaco:K1I37_15540"/>
<dbReference type="AlphaFoldDB" id="A0A9E7CQL9"/>
<feature type="region of interest" description="Disordered" evidence="1">
    <location>
        <begin position="1"/>
        <end position="21"/>
    </location>
</feature>
<feature type="region of interest" description="Disordered" evidence="1">
    <location>
        <begin position="39"/>
        <end position="59"/>
    </location>
</feature>
<dbReference type="RefSeq" id="WP_152498883.1">
    <property type="nucleotide sequence ID" value="NZ_AURB01000198.1"/>
</dbReference>
<accession>A0A9E7CQL9</accession>
<evidence type="ECO:0000313" key="3">
    <source>
        <dbReference type="Proteomes" id="UP000829401"/>
    </source>
</evidence>